<evidence type="ECO:0000256" key="2">
    <source>
        <dbReference type="SAM" id="MobiDB-lite"/>
    </source>
</evidence>
<evidence type="ECO:0000313" key="4">
    <source>
        <dbReference type="EMBL" id="KXS13013.1"/>
    </source>
</evidence>
<dbReference type="AlphaFoldDB" id="A0A139A9D9"/>
<dbReference type="Proteomes" id="UP000070544">
    <property type="component" value="Unassembled WGS sequence"/>
</dbReference>
<feature type="domain" description="C3H1-type" evidence="3">
    <location>
        <begin position="80"/>
        <end position="110"/>
    </location>
</feature>
<keyword evidence="5" id="KW-1185">Reference proteome</keyword>
<keyword evidence="1" id="KW-0863">Zinc-finger</keyword>
<evidence type="ECO:0000256" key="1">
    <source>
        <dbReference type="PROSITE-ProRule" id="PRU00723"/>
    </source>
</evidence>
<name>A0A139A9D9_GONPJ</name>
<accession>A0A139A9D9</accession>
<proteinExistence type="predicted"/>
<dbReference type="PROSITE" id="PS50103">
    <property type="entry name" value="ZF_C3H1"/>
    <property type="match status" value="1"/>
</dbReference>
<keyword evidence="1" id="KW-0862">Zinc</keyword>
<feature type="region of interest" description="Disordered" evidence="2">
    <location>
        <begin position="124"/>
        <end position="146"/>
    </location>
</feature>
<gene>
    <name evidence="4" type="ORF">M427DRAFT_146773</name>
</gene>
<protein>
    <recommendedName>
        <fullName evidence="3">C3H1-type domain-containing protein</fullName>
    </recommendedName>
</protein>
<dbReference type="InterPro" id="IPR000571">
    <property type="entry name" value="Znf_CCCH"/>
</dbReference>
<feature type="zinc finger region" description="C3H1-type" evidence="1">
    <location>
        <begin position="80"/>
        <end position="110"/>
    </location>
</feature>
<feature type="compositionally biased region" description="Basic and acidic residues" evidence="2">
    <location>
        <begin position="29"/>
        <end position="41"/>
    </location>
</feature>
<dbReference type="GO" id="GO:0008270">
    <property type="term" value="F:zinc ion binding"/>
    <property type="evidence" value="ECO:0007669"/>
    <property type="project" value="UniProtKB-KW"/>
</dbReference>
<evidence type="ECO:0000259" key="3">
    <source>
        <dbReference type="PROSITE" id="PS50103"/>
    </source>
</evidence>
<reference evidence="4 5" key="1">
    <citation type="journal article" date="2015" name="Genome Biol. Evol.">
        <title>Phylogenomic analyses indicate that early fungi evolved digesting cell walls of algal ancestors of land plants.</title>
        <authorList>
            <person name="Chang Y."/>
            <person name="Wang S."/>
            <person name="Sekimoto S."/>
            <person name="Aerts A.L."/>
            <person name="Choi C."/>
            <person name="Clum A."/>
            <person name="LaButti K.M."/>
            <person name="Lindquist E.A."/>
            <person name="Yee Ngan C."/>
            <person name="Ohm R.A."/>
            <person name="Salamov A.A."/>
            <person name="Grigoriev I.V."/>
            <person name="Spatafora J.W."/>
            <person name="Berbee M.L."/>
        </authorList>
    </citation>
    <scope>NUCLEOTIDE SEQUENCE [LARGE SCALE GENOMIC DNA]</scope>
    <source>
        <strain evidence="4 5">JEL478</strain>
    </source>
</reference>
<sequence length="247" mass="27776">MPKFWFMVVCTRLRRSIWGRSVKWQPQMERRTHARAPEEYQSHTPSKASEGIWTHTPTTTGMYGFPEEPEVDLPHPEQPLRLSAVCIYFLGGQCSYKGSGTCRYGSHPILSSAARRKLLEQALLPSNPQRKKRRHLPSPSQHMDRDDAVFLQNQLDTAMGEINGICSNLGHMSGQHSSLQQQIANITTILLKLDRRVADIHHATCSKRSAPPTRARPATPQDDNGSSGPGSWPFLDSGHGEYEPRDD</sequence>
<feature type="region of interest" description="Disordered" evidence="2">
    <location>
        <begin position="203"/>
        <end position="247"/>
    </location>
</feature>
<keyword evidence="1" id="KW-0479">Metal-binding</keyword>
<feature type="compositionally biased region" description="Low complexity" evidence="2">
    <location>
        <begin position="210"/>
        <end position="220"/>
    </location>
</feature>
<feature type="compositionally biased region" description="Basic and acidic residues" evidence="2">
    <location>
        <begin position="238"/>
        <end position="247"/>
    </location>
</feature>
<evidence type="ECO:0000313" key="5">
    <source>
        <dbReference type="Proteomes" id="UP000070544"/>
    </source>
</evidence>
<organism evidence="4 5">
    <name type="scientific">Gonapodya prolifera (strain JEL478)</name>
    <name type="common">Monoblepharis prolifera</name>
    <dbReference type="NCBI Taxonomy" id="1344416"/>
    <lineage>
        <taxon>Eukaryota</taxon>
        <taxon>Fungi</taxon>
        <taxon>Fungi incertae sedis</taxon>
        <taxon>Chytridiomycota</taxon>
        <taxon>Chytridiomycota incertae sedis</taxon>
        <taxon>Monoblepharidomycetes</taxon>
        <taxon>Monoblepharidales</taxon>
        <taxon>Gonapodyaceae</taxon>
        <taxon>Gonapodya</taxon>
    </lineage>
</organism>
<dbReference type="EMBL" id="KQ965782">
    <property type="protein sequence ID" value="KXS13013.1"/>
    <property type="molecule type" value="Genomic_DNA"/>
</dbReference>
<feature type="region of interest" description="Disordered" evidence="2">
    <location>
        <begin position="29"/>
        <end position="72"/>
    </location>
</feature>